<reference evidence="2" key="1">
    <citation type="journal article" date="2022" name="bioRxiv">
        <title>Sequencing and chromosome-scale assembly of the giantPleurodeles waltlgenome.</title>
        <authorList>
            <person name="Brown T."/>
            <person name="Elewa A."/>
            <person name="Iarovenko S."/>
            <person name="Subramanian E."/>
            <person name="Araus A.J."/>
            <person name="Petzold A."/>
            <person name="Susuki M."/>
            <person name="Suzuki K.-i.T."/>
            <person name="Hayashi T."/>
            <person name="Toyoda A."/>
            <person name="Oliveira C."/>
            <person name="Osipova E."/>
            <person name="Leigh N.D."/>
            <person name="Simon A."/>
            <person name="Yun M.H."/>
        </authorList>
    </citation>
    <scope>NUCLEOTIDE SEQUENCE</scope>
    <source>
        <strain evidence="2">20211129_DDA</strain>
        <tissue evidence="2">Liver</tissue>
    </source>
</reference>
<feature type="compositionally biased region" description="Basic and acidic residues" evidence="1">
    <location>
        <begin position="62"/>
        <end position="71"/>
    </location>
</feature>
<dbReference type="AlphaFoldDB" id="A0AAV7S875"/>
<name>A0AAV7S875_PLEWA</name>
<accession>A0AAV7S875</accession>
<protein>
    <submittedName>
        <fullName evidence="2">Uncharacterized protein</fullName>
    </submittedName>
</protein>
<feature type="region of interest" description="Disordered" evidence="1">
    <location>
        <begin position="1"/>
        <end position="22"/>
    </location>
</feature>
<evidence type="ECO:0000313" key="2">
    <source>
        <dbReference type="EMBL" id="KAJ1161249.1"/>
    </source>
</evidence>
<organism evidence="2 3">
    <name type="scientific">Pleurodeles waltl</name>
    <name type="common">Iberian ribbed newt</name>
    <dbReference type="NCBI Taxonomy" id="8319"/>
    <lineage>
        <taxon>Eukaryota</taxon>
        <taxon>Metazoa</taxon>
        <taxon>Chordata</taxon>
        <taxon>Craniata</taxon>
        <taxon>Vertebrata</taxon>
        <taxon>Euteleostomi</taxon>
        <taxon>Amphibia</taxon>
        <taxon>Batrachia</taxon>
        <taxon>Caudata</taxon>
        <taxon>Salamandroidea</taxon>
        <taxon>Salamandridae</taxon>
        <taxon>Pleurodelinae</taxon>
        <taxon>Pleurodeles</taxon>
    </lineage>
</organism>
<proteinExistence type="predicted"/>
<comment type="caution">
    <text evidence="2">The sequence shown here is derived from an EMBL/GenBank/DDBJ whole genome shotgun (WGS) entry which is preliminary data.</text>
</comment>
<sequence>MICGHLPSRGFGASHSKARSGRSTKACTAARCSSVAGSACTDTASASASVVRSTRLQACPGEKGKESRKLGCGEGMSRATGSERG</sequence>
<dbReference type="Proteomes" id="UP001066276">
    <property type="component" value="Chromosome 4_2"/>
</dbReference>
<gene>
    <name evidence="2" type="ORF">NDU88_001736</name>
</gene>
<dbReference type="EMBL" id="JANPWB010000008">
    <property type="protein sequence ID" value="KAJ1161249.1"/>
    <property type="molecule type" value="Genomic_DNA"/>
</dbReference>
<keyword evidence="3" id="KW-1185">Reference proteome</keyword>
<feature type="region of interest" description="Disordered" evidence="1">
    <location>
        <begin position="60"/>
        <end position="85"/>
    </location>
</feature>
<evidence type="ECO:0000256" key="1">
    <source>
        <dbReference type="SAM" id="MobiDB-lite"/>
    </source>
</evidence>
<evidence type="ECO:0000313" key="3">
    <source>
        <dbReference type="Proteomes" id="UP001066276"/>
    </source>
</evidence>